<protein>
    <submittedName>
        <fullName evidence="2">Uncharacterized protein</fullName>
    </submittedName>
</protein>
<sequence>MGLMLIFVKKKLVFHAKKAIIIRALPRLVRVGEPGGTRRGSGSSVEPRSGQAAARADGRRSSGGGWRGSAAPVAGRRRWSVQPGVGRHGLRVLAGWCGLVCRQLVRVGEPGRDGRWSGSSVEPGSSWAAAPAADGAQAAGPWAAEGAGGRKVFFCLFWLTESV</sequence>
<dbReference type="AlphaFoldDB" id="A0A835UHD1"/>
<evidence type="ECO:0000313" key="2">
    <source>
        <dbReference type="EMBL" id="KAG0460945.1"/>
    </source>
</evidence>
<dbReference type="Proteomes" id="UP000636800">
    <property type="component" value="Chromosome 11"/>
</dbReference>
<reference evidence="2 3" key="1">
    <citation type="journal article" date="2020" name="Nat. Food">
        <title>A phased Vanilla planifolia genome enables genetic improvement of flavour and production.</title>
        <authorList>
            <person name="Hasing T."/>
            <person name="Tang H."/>
            <person name="Brym M."/>
            <person name="Khazi F."/>
            <person name="Huang T."/>
            <person name="Chambers A.H."/>
        </authorList>
    </citation>
    <scope>NUCLEOTIDE SEQUENCE [LARGE SCALE GENOMIC DNA]</scope>
    <source>
        <tissue evidence="2">Leaf</tissue>
    </source>
</reference>
<keyword evidence="3" id="KW-1185">Reference proteome</keyword>
<comment type="caution">
    <text evidence="2">The sequence shown here is derived from an EMBL/GenBank/DDBJ whole genome shotgun (WGS) entry which is preliminary data.</text>
</comment>
<dbReference type="OrthoDB" id="1915431at2759"/>
<evidence type="ECO:0000256" key="1">
    <source>
        <dbReference type="SAM" id="MobiDB-lite"/>
    </source>
</evidence>
<feature type="region of interest" description="Disordered" evidence="1">
    <location>
        <begin position="32"/>
        <end position="73"/>
    </location>
</feature>
<accession>A0A835UHD1</accession>
<evidence type="ECO:0000313" key="3">
    <source>
        <dbReference type="Proteomes" id="UP000636800"/>
    </source>
</evidence>
<organism evidence="2 3">
    <name type="scientific">Vanilla planifolia</name>
    <name type="common">Vanilla</name>
    <dbReference type="NCBI Taxonomy" id="51239"/>
    <lineage>
        <taxon>Eukaryota</taxon>
        <taxon>Viridiplantae</taxon>
        <taxon>Streptophyta</taxon>
        <taxon>Embryophyta</taxon>
        <taxon>Tracheophyta</taxon>
        <taxon>Spermatophyta</taxon>
        <taxon>Magnoliopsida</taxon>
        <taxon>Liliopsida</taxon>
        <taxon>Asparagales</taxon>
        <taxon>Orchidaceae</taxon>
        <taxon>Vanilloideae</taxon>
        <taxon>Vanilleae</taxon>
        <taxon>Vanilla</taxon>
    </lineage>
</organism>
<dbReference type="EMBL" id="JADCNL010000011">
    <property type="protein sequence ID" value="KAG0460945.1"/>
    <property type="molecule type" value="Genomic_DNA"/>
</dbReference>
<name>A0A835UHD1_VANPL</name>
<gene>
    <name evidence="2" type="ORF">HPP92_021242</name>
</gene>
<proteinExistence type="predicted"/>